<dbReference type="InterPro" id="IPR000086">
    <property type="entry name" value="NUDIX_hydrolase_dom"/>
</dbReference>
<dbReference type="PANTHER" id="PTHR23114:SF17">
    <property type="entry name" value="M7GPPPN-MRNA HYDROLASE"/>
    <property type="match status" value="1"/>
</dbReference>
<feature type="compositionally biased region" description="Basic and acidic residues" evidence="9">
    <location>
        <begin position="624"/>
        <end position="634"/>
    </location>
</feature>
<keyword evidence="12" id="KW-1185">Reference proteome</keyword>
<dbReference type="AlphaFoldDB" id="A0A0M8MXV6"/>
<feature type="compositionally biased region" description="Low complexity" evidence="9">
    <location>
        <begin position="609"/>
        <end position="621"/>
    </location>
</feature>
<dbReference type="STRING" id="150374.A0A0M8MXV6"/>
<dbReference type="Pfam" id="PF05026">
    <property type="entry name" value="DCP2"/>
    <property type="match status" value="1"/>
</dbReference>
<evidence type="ECO:0000313" key="11">
    <source>
        <dbReference type="EMBL" id="KOS19057.1"/>
    </source>
</evidence>
<feature type="compositionally biased region" description="Low complexity" evidence="9">
    <location>
        <begin position="781"/>
        <end position="798"/>
    </location>
</feature>
<protein>
    <submittedName>
        <fullName evidence="11">mRNA decapping complex subunit 2</fullName>
    </submittedName>
</protein>
<proteinExistence type="inferred from homology"/>
<dbReference type="Gene3D" id="1.10.10.1050">
    <property type="entry name" value="Dcp2, box A domain"/>
    <property type="match status" value="1"/>
</dbReference>
<evidence type="ECO:0000256" key="4">
    <source>
        <dbReference type="ARBA" id="ARBA00022490"/>
    </source>
</evidence>
<dbReference type="SMART" id="SM01125">
    <property type="entry name" value="DCP2"/>
    <property type="match status" value="1"/>
</dbReference>
<keyword evidence="8" id="KW-0464">Manganese</keyword>
<evidence type="ECO:0000256" key="6">
    <source>
        <dbReference type="ARBA" id="ARBA00022801"/>
    </source>
</evidence>
<dbReference type="GO" id="GO:0000932">
    <property type="term" value="C:P-body"/>
    <property type="evidence" value="ECO:0007669"/>
    <property type="project" value="TreeGrafter"/>
</dbReference>
<dbReference type="Gene3D" id="3.90.79.10">
    <property type="entry name" value="Nucleoside Triphosphate Pyrophosphohydrolase"/>
    <property type="match status" value="1"/>
</dbReference>
<evidence type="ECO:0000256" key="1">
    <source>
        <dbReference type="ARBA" id="ARBA00001936"/>
    </source>
</evidence>
<dbReference type="SUPFAM" id="SSF55811">
    <property type="entry name" value="Nudix"/>
    <property type="match status" value="1"/>
</dbReference>
<dbReference type="FunFam" id="3.90.79.10:FF:000003">
    <property type="entry name" value="M7GpppN-mRNA hydrolase isoform 2"/>
    <property type="match status" value="1"/>
</dbReference>
<comment type="subcellular location">
    <subcellularLocation>
        <location evidence="2">Cytoplasm</location>
    </subcellularLocation>
</comment>
<organism evidence="11 12">
    <name type="scientific">Escovopsis weberi</name>
    <dbReference type="NCBI Taxonomy" id="150374"/>
    <lineage>
        <taxon>Eukaryota</taxon>
        <taxon>Fungi</taxon>
        <taxon>Dikarya</taxon>
        <taxon>Ascomycota</taxon>
        <taxon>Pezizomycotina</taxon>
        <taxon>Sordariomycetes</taxon>
        <taxon>Hypocreomycetidae</taxon>
        <taxon>Hypocreales</taxon>
        <taxon>Hypocreaceae</taxon>
        <taxon>Escovopsis</taxon>
    </lineage>
</organism>
<dbReference type="OrthoDB" id="18996at2759"/>
<comment type="similarity">
    <text evidence="3">Belongs to the Nudix hydrolase family. DCP2 subfamily.</text>
</comment>
<name>A0A0M8MXV6_ESCWE</name>
<keyword evidence="4" id="KW-0963">Cytoplasm</keyword>
<dbReference type="CDD" id="cd03672">
    <property type="entry name" value="NUDIX_Dcp2p_Nudt20"/>
    <property type="match status" value="1"/>
</dbReference>
<comment type="cofactor">
    <cofactor evidence="1">
        <name>Mn(2+)</name>
        <dbReference type="ChEBI" id="CHEBI:29035"/>
    </cofactor>
</comment>
<accession>A0A0M8MXV6</accession>
<evidence type="ECO:0000256" key="3">
    <source>
        <dbReference type="ARBA" id="ARBA00005279"/>
    </source>
</evidence>
<dbReference type="InterPro" id="IPR015797">
    <property type="entry name" value="NUDIX_hydrolase-like_dom_sf"/>
</dbReference>
<dbReference type="InterPro" id="IPR007722">
    <property type="entry name" value="DCP2_BoxA"/>
</dbReference>
<feature type="region of interest" description="Disordered" evidence="9">
    <location>
        <begin position="763"/>
        <end position="841"/>
    </location>
</feature>
<evidence type="ECO:0000256" key="2">
    <source>
        <dbReference type="ARBA" id="ARBA00004496"/>
    </source>
</evidence>
<feature type="domain" description="Nudix hydrolase" evidence="10">
    <location>
        <begin position="95"/>
        <end position="227"/>
    </location>
</feature>
<dbReference type="Proteomes" id="UP000053831">
    <property type="component" value="Unassembled WGS sequence"/>
</dbReference>
<feature type="compositionally biased region" description="Basic and acidic residues" evidence="9">
    <location>
        <begin position="555"/>
        <end position="566"/>
    </location>
</feature>
<dbReference type="EMBL" id="LGSR01000020">
    <property type="protein sequence ID" value="KOS19057.1"/>
    <property type="molecule type" value="Genomic_DNA"/>
</dbReference>
<feature type="region of interest" description="Disordered" evidence="9">
    <location>
        <begin position="344"/>
        <end position="418"/>
    </location>
</feature>
<evidence type="ECO:0000256" key="8">
    <source>
        <dbReference type="ARBA" id="ARBA00023211"/>
    </source>
</evidence>
<feature type="compositionally biased region" description="Low complexity" evidence="9">
    <location>
        <begin position="484"/>
        <end position="494"/>
    </location>
</feature>
<evidence type="ECO:0000256" key="5">
    <source>
        <dbReference type="ARBA" id="ARBA00022723"/>
    </source>
</evidence>
<keyword evidence="5" id="KW-0479">Metal-binding</keyword>
<reference evidence="11 12" key="1">
    <citation type="submission" date="2015-07" db="EMBL/GenBank/DDBJ databases">
        <title>The genome of the fungus Escovopsis weberi, a specialized disease agent of ant agriculture.</title>
        <authorList>
            <person name="de Man T.J."/>
            <person name="Stajich J.E."/>
            <person name="Kubicek C.P."/>
            <person name="Chenthamara K."/>
            <person name="Atanasova L."/>
            <person name="Druzhinina I.S."/>
            <person name="Birnbaum S."/>
            <person name="Barribeau S.M."/>
            <person name="Teiling C."/>
            <person name="Suen G."/>
            <person name="Currie C."/>
            <person name="Gerardo N.M."/>
        </authorList>
    </citation>
    <scope>NUCLEOTIDE SEQUENCE [LARGE SCALE GENOMIC DNA]</scope>
</reference>
<dbReference type="InterPro" id="IPR044099">
    <property type="entry name" value="Dcp2_NUDIX"/>
</dbReference>
<dbReference type="InterPro" id="IPR036189">
    <property type="entry name" value="DCP2_BoxA_sf"/>
</dbReference>
<dbReference type="PROSITE" id="PS51462">
    <property type="entry name" value="NUDIX"/>
    <property type="match status" value="1"/>
</dbReference>
<sequence length="863" mass="92997">MAGRQMQLEDWLDDLCVRFVINLPQEDLSSVARICFQVEEAQWFYEDFIRPLDPTLPSMSLRTFCLRIFQHCPLLASFSVENHVQAFEEFIQYKTRVPVRGAIMLNSAMDSVVLVKGWKKGANWSFPRGKINKDEDDLDCAVREVYEETGLDLREAGLVPKEAKPKYIEIPMREQHLRLYVIRDVPMDTNFQPRTRKEISKIEWYKLSELPTLRKKGSQNGPQYDSSGPGINHNKFYMVAPFLVPLKKWIVSQKKVAEKRAAAADQYPSHPLSNHLPIEEEPTGDEAWAPEAAGKVPTIDSLDGATRELQRLLNVQPKVEAAPAPAPPPAENKASALLSLLQPASAAGHPSQAAPSQVPRPPADPNAAGEFNYTTPSPYPGFNAAPQTFVPNPGPLAQHLPPPRYMQAPSAFGGAPQASLAQAPAQNYPSVASYQTAQLLAQPHLPPVMPRQAPLQGQALALLNAFKQGPPPSAPLEPREQRESQQPAQAAPSQHADSQFTSPYSQYATPSGAPTSHPEPKNPGELVGSIVGPARQEQHKSALLDLFKAQTAEASSDRSKGKEPVGRKKVVFDPNATPAERSLLAQLQNTSLASKPREALQAPPHSERPQAQAQAQDQPPANHLHPDDVPADRTTRKREKRGTVPKPASGPSPGHPKQGGRSPRNTAPTASNTAATSRNSKPGPQPTRILQRGQSLQSLRVAEPSAAAPEPSAAPTSPAFALHSGGAETAGRSLHASASATVSATATAGANNAFLAIGAAGISPSSSVAQQKPAQPPNMHPQPQQQQQQQAFPTPNYQADVSQEQKRQLLSLFGAGPAPQVPRQQEPKGSGAGSSTGEKAISQADQSFLLDYLQSVTNNAAGR</sequence>
<dbReference type="Pfam" id="PF00293">
    <property type="entry name" value="NUDIX"/>
    <property type="match status" value="1"/>
</dbReference>
<feature type="compositionally biased region" description="Low complexity" evidence="9">
    <location>
        <begin position="663"/>
        <end position="680"/>
    </location>
</feature>
<dbReference type="InterPro" id="IPR020084">
    <property type="entry name" value="NUDIX_hydrolase_CS"/>
</dbReference>
<dbReference type="FunFam" id="1.10.10.1050:FF:000003">
    <property type="entry name" value="Decapping enzyme Dcp2, putative"/>
    <property type="match status" value="1"/>
</dbReference>
<dbReference type="PANTHER" id="PTHR23114">
    <property type="entry name" value="M7GPPPN-MRNA HYDROLASE"/>
    <property type="match status" value="1"/>
</dbReference>
<dbReference type="GO" id="GO:0000184">
    <property type="term" value="P:nuclear-transcribed mRNA catabolic process, nonsense-mediated decay"/>
    <property type="evidence" value="ECO:0007669"/>
    <property type="project" value="InterPro"/>
</dbReference>
<keyword evidence="6" id="KW-0378">Hydrolase</keyword>
<dbReference type="SUPFAM" id="SSF140586">
    <property type="entry name" value="Dcp2 domain-like"/>
    <property type="match status" value="1"/>
</dbReference>
<keyword evidence="7" id="KW-0694">RNA-binding</keyword>
<feature type="region of interest" description="Disordered" evidence="9">
    <location>
        <begin position="466"/>
        <end position="742"/>
    </location>
</feature>
<gene>
    <name evidence="11" type="ORF">ESCO_001120</name>
</gene>
<evidence type="ECO:0000256" key="9">
    <source>
        <dbReference type="SAM" id="MobiDB-lite"/>
    </source>
</evidence>
<comment type="caution">
    <text evidence="11">The sequence shown here is derived from an EMBL/GenBank/DDBJ whole genome shotgun (WGS) entry which is preliminary data.</text>
</comment>
<feature type="compositionally biased region" description="Polar residues" evidence="9">
    <location>
        <begin position="495"/>
        <end position="514"/>
    </location>
</feature>
<evidence type="ECO:0000256" key="7">
    <source>
        <dbReference type="ARBA" id="ARBA00022884"/>
    </source>
</evidence>
<evidence type="ECO:0000313" key="12">
    <source>
        <dbReference type="Proteomes" id="UP000053831"/>
    </source>
</evidence>
<dbReference type="GO" id="GO:0030145">
    <property type="term" value="F:manganese ion binding"/>
    <property type="evidence" value="ECO:0007669"/>
    <property type="project" value="InterPro"/>
</dbReference>
<evidence type="ECO:0000259" key="10">
    <source>
        <dbReference type="PROSITE" id="PS51462"/>
    </source>
</evidence>
<dbReference type="GO" id="GO:0000290">
    <property type="term" value="P:deadenylation-dependent decapping of nuclear-transcribed mRNA"/>
    <property type="evidence" value="ECO:0007669"/>
    <property type="project" value="InterPro"/>
</dbReference>
<dbReference type="GO" id="GO:0140933">
    <property type="term" value="F:5'-(N(7)-methylguanosine 5'-triphospho)-[mRNA] hydrolase activity"/>
    <property type="evidence" value="ECO:0007669"/>
    <property type="project" value="InterPro"/>
</dbReference>
<feature type="compositionally biased region" description="Low complexity" evidence="9">
    <location>
        <begin position="702"/>
        <end position="721"/>
    </location>
</feature>
<dbReference type="PROSITE" id="PS00893">
    <property type="entry name" value="NUDIX_BOX"/>
    <property type="match status" value="1"/>
</dbReference>
<dbReference type="GO" id="GO:0003723">
    <property type="term" value="F:RNA binding"/>
    <property type="evidence" value="ECO:0007669"/>
    <property type="project" value="UniProtKB-KW"/>
</dbReference>